<accession>A0A2R5LLQ6</accession>
<name>A0A2R5LLQ6_9ACAR</name>
<feature type="transmembrane region" description="Helical" evidence="15">
    <location>
        <begin position="281"/>
        <end position="302"/>
    </location>
</feature>
<comment type="catalytic activity">
    <reaction evidence="7">
        <text>a 1,2-diacyl-sn-glycero-3-phosphocholine(in) = a 1,2-diacyl-sn-glycero-3-phosphocholine(out)</text>
        <dbReference type="Rhea" id="RHEA:38571"/>
        <dbReference type="ChEBI" id="CHEBI:57643"/>
    </reaction>
</comment>
<comment type="subcellular location">
    <subcellularLocation>
        <location evidence="1">Membrane</location>
        <topology evidence="1">Multi-pass membrane protein</topology>
    </subcellularLocation>
</comment>
<dbReference type="GO" id="GO:0016020">
    <property type="term" value="C:membrane"/>
    <property type="evidence" value="ECO:0007669"/>
    <property type="project" value="UniProtKB-SubCell"/>
</dbReference>
<dbReference type="GO" id="GO:0012505">
    <property type="term" value="C:endomembrane system"/>
    <property type="evidence" value="ECO:0007669"/>
    <property type="project" value="TreeGrafter"/>
</dbReference>
<evidence type="ECO:0000256" key="11">
    <source>
        <dbReference type="ARBA" id="ARBA00042320"/>
    </source>
</evidence>
<comment type="similarity">
    <text evidence="2">Belongs to the CLPTM1 family.</text>
</comment>
<evidence type="ECO:0000256" key="8">
    <source>
        <dbReference type="ARBA" id="ARBA00035895"/>
    </source>
</evidence>
<keyword evidence="3 15" id="KW-0812">Transmembrane</keyword>
<protein>
    <recommendedName>
        <fullName evidence="10">Lipid scramblase CLPTM1L</fullName>
    </recommendedName>
    <alternativeName>
        <fullName evidence="12">Cisplatin resistance-related protein 9</fullName>
    </alternativeName>
    <alternativeName>
        <fullName evidence="11">Cleft lip and palate transmembrane protein 1-like protein</fullName>
    </alternativeName>
</protein>
<evidence type="ECO:0000256" key="3">
    <source>
        <dbReference type="ARBA" id="ARBA00022692"/>
    </source>
</evidence>
<keyword evidence="5 15" id="KW-0472">Membrane</keyword>
<dbReference type="Pfam" id="PF05602">
    <property type="entry name" value="CLPTM1"/>
    <property type="match status" value="1"/>
</dbReference>
<comment type="catalytic activity">
    <reaction evidence="6">
        <text>a 1,2-diacyl-sn-glycero-3-phosphoethanolamine(in) = a 1,2-diacyl-sn-glycero-3-phosphoethanolamine(out)</text>
        <dbReference type="Rhea" id="RHEA:38895"/>
        <dbReference type="ChEBI" id="CHEBI:64612"/>
    </reaction>
</comment>
<comment type="function">
    <text evidence="13">Scramblase that mediates the translocation of glucosaminylphosphatidylinositol (alpha-D-GlcN-(1-6)-(1,2-diacyl-sn-glycero-3-phospho)-1D-myo-inositol, GlcN-PI) across the endoplasmic reticulum (ER) membrane, from the cytosolic leaflet to the luminal leaflet of the ER membrane, where it participates in the biosynthesis of glycosylphosphatidylinositol (GPI). GPI is a lipid glycoconjugate involved in post-translational modification of proteins. Can also translocate 1,2-diacyl-sn-glycero-3-phospho-(1D-myo-inositol) (phosphatidylinositol or PI), as well as several other phospholipids (1,2-diacyl-sn-glycero-3-phosphocholine, 1,2-diacyl-sn-glycero-3-phosphoethanolamine), and N-acetylglucosaminylphosphatidylinositol (GlcNAc-PI) in vitro.</text>
</comment>
<evidence type="ECO:0000256" key="5">
    <source>
        <dbReference type="ARBA" id="ARBA00023136"/>
    </source>
</evidence>
<evidence type="ECO:0000313" key="16">
    <source>
        <dbReference type="EMBL" id="MBY10442.1"/>
    </source>
</evidence>
<feature type="transmembrane region" description="Helical" evidence="15">
    <location>
        <begin position="400"/>
        <end position="419"/>
    </location>
</feature>
<evidence type="ECO:0000256" key="13">
    <source>
        <dbReference type="ARBA" id="ARBA00045827"/>
    </source>
</evidence>
<evidence type="ECO:0000256" key="1">
    <source>
        <dbReference type="ARBA" id="ARBA00004141"/>
    </source>
</evidence>
<comment type="catalytic activity">
    <reaction evidence="9">
        <text>6-(alpha-D-glucosaminyl)-(1-octadecanoyl,2-(9Z)-octadecenoyl-sn-glycero-3-phospho)-1D-myo-inositol(in) = 6-(alpha-D-glucosaminyl)-(1-octadecanoyl,2-(9Z)-octadecenoyl-sn-glycero-3-phospho)-1D-myo-inositol(out)</text>
        <dbReference type="Rhea" id="RHEA:71495"/>
        <dbReference type="ChEBI" id="CHEBI:190691"/>
    </reaction>
</comment>
<evidence type="ECO:0000256" key="2">
    <source>
        <dbReference type="ARBA" id="ARBA00009310"/>
    </source>
</evidence>
<comment type="catalytic activity">
    <reaction evidence="8">
        <text>a 1,2-diacyl-sn-glycero-3-phospho-(1D-myo-inositol)(in) = a 1,2-diacyl-sn-glycero-3-phospho-(1D-myo-inositol)(out)</text>
        <dbReference type="Rhea" id="RHEA:38691"/>
        <dbReference type="ChEBI" id="CHEBI:57880"/>
    </reaction>
</comment>
<evidence type="ECO:0000256" key="12">
    <source>
        <dbReference type="ARBA" id="ARBA00043155"/>
    </source>
</evidence>
<dbReference type="EMBL" id="GGLE01006316">
    <property type="protein sequence ID" value="MBY10442.1"/>
    <property type="molecule type" value="Transcribed_RNA"/>
</dbReference>
<sequence length="534" mass="61689">MGVSLTLVLSGMFIAYIAHSTWSLYNIYNPKQCEKGDLCIKPAWDKQSRFQFFFCTSRSNKVRSVEDLAPIWVEDDLDIFKSNEKELNVTLPRRTLKNGSLNAYVLLLERNVHHSPKTLEQAFDDPNVSFESGTLTKHIPPQDAEVNLIGMKGKDSAQATPKQKSPITHWKPKLDVNIMSDPFFFKARNVPAEIGHLIHLNSKRQYLPIVHMTDVTIREKDMIPVNASVPQMSLKIVINPISVGRLRLMISVGEAFKAMSSFGLATKDTDEVKGLFFDTNFYVLLLTLLVSGFHLLFDFLAFKNDVNFWRHKQSFVGLSLRGVVWRGASQVVIFLYLMDEDTSRIVLFTTGVGALIELWKVTKALKMSIYFEKWRLKVQFGDTSDEERKTDAYDSEGMKYLSWFLYPLCICGAIYSLMYQSHKSWYSWCIHSLANGVYAFGFLFMLPQLFLNYKLKSVAHLPWKVFMYKAFNTFIDDLFAFIITMPTAHRVACFRDDAIFLVYLYQRWLYPVDRTRVNEFGESFENSSKNKKHN</sequence>
<evidence type="ECO:0000256" key="4">
    <source>
        <dbReference type="ARBA" id="ARBA00022989"/>
    </source>
</evidence>
<feature type="transmembrane region" description="Helical" evidence="15">
    <location>
        <begin position="425"/>
        <end position="446"/>
    </location>
</feature>
<evidence type="ECO:0000256" key="14">
    <source>
        <dbReference type="ARBA" id="ARBA00093208"/>
    </source>
</evidence>
<dbReference type="AlphaFoldDB" id="A0A2R5LLQ6"/>
<evidence type="ECO:0000256" key="9">
    <source>
        <dbReference type="ARBA" id="ARBA00036810"/>
    </source>
</evidence>
<organism evidence="16">
    <name type="scientific">Ornithodoros turicata</name>
    <dbReference type="NCBI Taxonomy" id="34597"/>
    <lineage>
        <taxon>Eukaryota</taxon>
        <taxon>Metazoa</taxon>
        <taxon>Ecdysozoa</taxon>
        <taxon>Arthropoda</taxon>
        <taxon>Chelicerata</taxon>
        <taxon>Arachnida</taxon>
        <taxon>Acari</taxon>
        <taxon>Parasitiformes</taxon>
        <taxon>Ixodida</taxon>
        <taxon>Ixodoidea</taxon>
        <taxon>Argasidae</taxon>
        <taxon>Ornithodorinae</taxon>
        <taxon>Ornithodoros</taxon>
    </lineage>
</organism>
<reference evidence="16" key="1">
    <citation type="submission" date="2018-03" db="EMBL/GenBank/DDBJ databases">
        <title>The relapsing fever spirochete Borrelia turicatae persists in the highly oxidative environment of its soft-bodied tick vector.</title>
        <authorList>
            <person name="Bourret T.J."/>
            <person name="Boyle W.K."/>
            <person name="Valenzuela J.G."/>
            <person name="Oliveira F."/>
            <person name="Lopez J.E."/>
        </authorList>
    </citation>
    <scope>NUCLEOTIDE SEQUENCE</scope>
    <source>
        <strain evidence="16">Kansas strain/isolate</strain>
        <tissue evidence="16">Salivary glands</tissue>
    </source>
</reference>
<evidence type="ECO:0000256" key="6">
    <source>
        <dbReference type="ARBA" id="ARBA00024615"/>
    </source>
</evidence>
<proteinExistence type="inferred from homology"/>
<dbReference type="PANTHER" id="PTHR21347:SF0">
    <property type="entry name" value="LIPID SCRAMBLASE CLPTM1L"/>
    <property type="match status" value="1"/>
</dbReference>
<keyword evidence="4 15" id="KW-1133">Transmembrane helix</keyword>
<comment type="catalytic activity">
    <reaction evidence="14">
        <text>a 6-(alpha-D-glucosaminyl)-1-(1,2-diacyl-sn-glycero-3-phospho)-1D-myo-inositol(in) = a 6-(alpha-D-glucosaminyl)-1-(1,2-diacyl-sn-glycero-3-phospho)-1D-myo-inositol(out)</text>
        <dbReference type="Rhea" id="RHEA:71491"/>
        <dbReference type="ChEBI" id="CHEBI:57997"/>
    </reaction>
</comment>
<dbReference type="PANTHER" id="PTHR21347">
    <property type="entry name" value="CLEFT LIP AND PALATE ASSOCIATED TRANSMEMBRANE PROTEIN-RELATED"/>
    <property type="match status" value="1"/>
</dbReference>
<evidence type="ECO:0000256" key="15">
    <source>
        <dbReference type="SAM" id="Phobius"/>
    </source>
</evidence>
<dbReference type="InterPro" id="IPR008429">
    <property type="entry name" value="CLPTM1"/>
</dbReference>
<evidence type="ECO:0000256" key="10">
    <source>
        <dbReference type="ARBA" id="ARBA00040905"/>
    </source>
</evidence>
<feature type="transmembrane region" description="Helical" evidence="15">
    <location>
        <begin position="343"/>
        <end position="361"/>
    </location>
</feature>
<evidence type="ECO:0000256" key="7">
    <source>
        <dbReference type="ARBA" id="ARBA00024631"/>
    </source>
</evidence>